<keyword evidence="1" id="KW-0472">Membrane</keyword>
<evidence type="ECO:0000259" key="2">
    <source>
        <dbReference type="PROSITE" id="PS50093"/>
    </source>
</evidence>
<evidence type="ECO:0000256" key="1">
    <source>
        <dbReference type="SAM" id="Phobius"/>
    </source>
</evidence>
<dbReference type="Gene3D" id="2.60.40.10">
    <property type="entry name" value="Immunoglobulins"/>
    <property type="match status" value="1"/>
</dbReference>
<comment type="caution">
    <text evidence="3">The sequence shown here is derived from an EMBL/GenBank/DDBJ whole genome shotgun (WGS) entry which is preliminary data.</text>
</comment>
<dbReference type="CDD" id="cd00146">
    <property type="entry name" value="PKD"/>
    <property type="match status" value="1"/>
</dbReference>
<feature type="domain" description="PKD" evidence="2">
    <location>
        <begin position="71"/>
        <end position="104"/>
    </location>
</feature>
<sequence>MDNKRKIIITALGILAIGGIIIILLLPSKSKLSNIDFYVFDSNDNYHYEVNEKLEFMINDTAAVKGRKLLWQMGNSDAISDKSNMKYSYGSPGKYLVTLKIDNSYTINKYIKVISGTERAAIDSVPHIYGVSEGYQGEELVFAAEGYGMNSWQWEFGESGTVDAYDQQVVYTYENPGEYTIKLQTNTTQYPVKHHIIILPRFEKAEEIITVDSLVLAQDDIRKHLQAIADTRVSQHSVYYEHYNYIRNKYFCIPADRVAVVVNGEKYNDFTGYCQGLHFLESNTKRRVRIDEVLIDKLHCVSTIQITQSYTEK</sequence>
<gene>
    <name evidence="3" type="ORF">F2Y81_29095</name>
</gene>
<feature type="domain" description="PKD" evidence="2">
    <location>
        <begin position="151"/>
        <end position="183"/>
    </location>
</feature>
<dbReference type="RefSeq" id="WP_149920823.1">
    <property type="nucleotide sequence ID" value="NZ_VVYV01000122.1"/>
</dbReference>
<dbReference type="Proteomes" id="UP000448877">
    <property type="component" value="Unassembled WGS sequence"/>
</dbReference>
<dbReference type="InterPro" id="IPR013783">
    <property type="entry name" value="Ig-like_fold"/>
</dbReference>
<reference evidence="3 4" key="1">
    <citation type="journal article" date="2019" name="Nat. Med.">
        <title>A library of human gut bacterial isolates paired with longitudinal multiomics data enables mechanistic microbiome research.</title>
        <authorList>
            <person name="Poyet M."/>
            <person name="Groussin M."/>
            <person name="Gibbons S.M."/>
            <person name="Avila-Pacheco J."/>
            <person name="Jiang X."/>
            <person name="Kearney S.M."/>
            <person name="Perrotta A.R."/>
            <person name="Berdy B."/>
            <person name="Zhao S."/>
            <person name="Lieberman T.D."/>
            <person name="Swanson P.K."/>
            <person name="Smith M."/>
            <person name="Roesemann S."/>
            <person name="Alexander J.E."/>
            <person name="Rich S.A."/>
            <person name="Livny J."/>
            <person name="Vlamakis H."/>
            <person name="Clish C."/>
            <person name="Bullock K."/>
            <person name="Deik A."/>
            <person name="Scott J."/>
            <person name="Pierce K.A."/>
            <person name="Xavier R.J."/>
            <person name="Alm E.J."/>
        </authorList>
    </citation>
    <scope>NUCLEOTIDE SEQUENCE [LARGE SCALE GENOMIC DNA]</scope>
    <source>
        <strain evidence="3 4">BIOML-A6</strain>
    </source>
</reference>
<dbReference type="InterPro" id="IPR035986">
    <property type="entry name" value="PKD_dom_sf"/>
</dbReference>
<dbReference type="EMBL" id="VVYV01000122">
    <property type="protein sequence ID" value="KAA5411084.1"/>
    <property type="molecule type" value="Genomic_DNA"/>
</dbReference>
<keyword evidence="1" id="KW-1133">Transmembrane helix</keyword>
<proteinExistence type="predicted"/>
<feature type="transmembrane region" description="Helical" evidence="1">
    <location>
        <begin position="7"/>
        <end position="26"/>
    </location>
</feature>
<evidence type="ECO:0000313" key="4">
    <source>
        <dbReference type="Proteomes" id="UP000448877"/>
    </source>
</evidence>
<evidence type="ECO:0000313" key="3">
    <source>
        <dbReference type="EMBL" id="KAA5411084.1"/>
    </source>
</evidence>
<accession>A0A642PNW1</accession>
<dbReference type="InterPro" id="IPR000601">
    <property type="entry name" value="PKD_dom"/>
</dbReference>
<keyword evidence="1" id="KW-0812">Transmembrane</keyword>
<name>A0A642PNW1_9BACE</name>
<dbReference type="PROSITE" id="PS50093">
    <property type="entry name" value="PKD"/>
    <property type="match status" value="2"/>
</dbReference>
<dbReference type="AlphaFoldDB" id="A0A642PNW1"/>
<organism evidence="3 4">
    <name type="scientific">Bacteroides cellulosilyticus</name>
    <dbReference type="NCBI Taxonomy" id="246787"/>
    <lineage>
        <taxon>Bacteria</taxon>
        <taxon>Pseudomonadati</taxon>
        <taxon>Bacteroidota</taxon>
        <taxon>Bacteroidia</taxon>
        <taxon>Bacteroidales</taxon>
        <taxon>Bacteroidaceae</taxon>
        <taxon>Bacteroides</taxon>
    </lineage>
</organism>
<dbReference type="SUPFAM" id="SSF49299">
    <property type="entry name" value="PKD domain"/>
    <property type="match status" value="2"/>
</dbReference>
<protein>
    <submittedName>
        <fullName evidence="3">PKD domain-containing protein</fullName>
    </submittedName>
</protein>